<evidence type="ECO:0000259" key="3">
    <source>
        <dbReference type="PROSITE" id="PS50211"/>
    </source>
</evidence>
<dbReference type="InterPro" id="IPR005113">
    <property type="entry name" value="uDENN_dom"/>
</dbReference>
<dbReference type="Gene3D" id="3.40.50.11500">
    <property type="match status" value="1"/>
</dbReference>
<dbReference type="PROSITE" id="PS50106">
    <property type="entry name" value="PDZ"/>
    <property type="match status" value="1"/>
</dbReference>
<organism evidence="4 5">
    <name type="scientific">Pythium oligandrum</name>
    <name type="common">Mycoparasitic fungus</name>
    <dbReference type="NCBI Taxonomy" id="41045"/>
    <lineage>
        <taxon>Eukaryota</taxon>
        <taxon>Sar</taxon>
        <taxon>Stramenopiles</taxon>
        <taxon>Oomycota</taxon>
        <taxon>Peronosporomycetes</taxon>
        <taxon>Pythiales</taxon>
        <taxon>Pythiaceae</taxon>
        <taxon>Pythium</taxon>
    </lineage>
</organism>
<evidence type="ECO:0000256" key="1">
    <source>
        <dbReference type="SAM" id="MobiDB-lite"/>
    </source>
</evidence>
<feature type="compositionally biased region" description="Acidic residues" evidence="1">
    <location>
        <begin position="101"/>
        <end position="119"/>
    </location>
</feature>
<evidence type="ECO:0008006" key="6">
    <source>
        <dbReference type="Google" id="ProtNLM"/>
    </source>
</evidence>
<dbReference type="Proteomes" id="UP000794436">
    <property type="component" value="Unassembled WGS sequence"/>
</dbReference>
<dbReference type="InterPro" id="IPR051942">
    <property type="entry name" value="DENN_domain_containing_2"/>
</dbReference>
<gene>
    <name evidence="4" type="ORF">Poli38472_006358</name>
</gene>
<comment type="caution">
    <text evidence="4">The sequence shown here is derived from an EMBL/GenBank/DDBJ whole genome shotgun (WGS) entry which is preliminary data.</text>
</comment>
<dbReference type="PANTHER" id="PTHR15288:SF0">
    <property type="entry name" value="UDENN DOMAIN-CONTAINING PROTEIN"/>
    <property type="match status" value="1"/>
</dbReference>
<evidence type="ECO:0000313" key="5">
    <source>
        <dbReference type="Proteomes" id="UP000794436"/>
    </source>
</evidence>
<protein>
    <recommendedName>
        <fullName evidence="6">UDENN domain-containing protein</fullName>
    </recommendedName>
</protein>
<feature type="region of interest" description="Disordered" evidence="1">
    <location>
        <begin position="369"/>
        <end position="392"/>
    </location>
</feature>
<dbReference type="SMART" id="SM00799">
    <property type="entry name" value="DENN"/>
    <property type="match status" value="1"/>
</dbReference>
<dbReference type="OrthoDB" id="74314at2759"/>
<reference evidence="4" key="1">
    <citation type="submission" date="2019-03" db="EMBL/GenBank/DDBJ databases">
        <title>Long read genome sequence of the mycoparasitic Pythium oligandrum ATCC 38472 isolated from sugarbeet rhizosphere.</title>
        <authorList>
            <person name="Gaulin E."/>
        </authorList>
    </citation>
    <scope>NUCLEOTIDE SEQUENCE</scope>
    <source>
        <strain evidence="4">ATCC 38472_TT</strain>
    </source>
</reference>
<dbReference type="SUPFAM" id="SSF50156">
    <property type="entry name" value="PDZ domain-like"/>
    <property type="match status" value="1"/>
</dbReference>
<proteinExistence type="predicted"/>
<accession>A0A8K1C4U6</accession>
<dbReference type="Gene3D" id="2.30.42.10">
    <property type="match status" value="1"/>
</dbReference>
<dbReference type="Gene3D" id="3.30.450.200">
    <property type="match status" value="1"/>
</dbReference>
<evidence type="ECO:0000313" key="4">
    <source>
        <dbReference type="EMBL" id="TMW56348.1"/>
    </source>
</evidence>
<dbReference type="EMBL" id="SPLM01000145">
    <property type="protein sequence ID" value="TMW56348.1"/>
    <property type="molecule type" value="Genomic_DNA"/>
</dbReference>
<dbReference type="PROSITE" id="PS50211">
    <property type="entry name" value="DENN"/>
    <property type="match status" value="1"/>
</dbReference>
<feature type="region of interest" description="Disordered" evidence="1">
    <location>
        <begin position="145"/>
        <end position="170"/>
    </location>
</feature>
<dbReference type="SMART" id="SM00800">
    <property type="entry name" value="uDENN"/>
    <property type="match status" value="1"/>
</dbReference>
<feature type="compositionally biased region" description="Polar residues" evidence="1">
    <location>
        <begin position="161"/>
        <end position="170"/>
    </location>
</feature>
<evidence type="ECO:0000259" key="2">
    <source>
        <dbReference type="PROSITE" id="PS50106"/>
    </source>
</evidence>
<dbReference type="InterPro" id="IPR001194">
    <property type="entry name" value="cDENN_dom"/>
</dbReference>
<feature type="domain" description="UDENN" evidence="3">
    <location>
        <begin position="522"/>
        <end position="916"/>
    </location>
</feature>
<dbReference type="InterPro" id="IPR001478">
    <property type="entry name" value="PDZ"/>
</dbReference>
<dbReference type="AlphaFoldDB" id="A0A8K1C4U6"/>
<dbReference type="Pfam" id="PF02141">
    <property type="entry name" value="DENN"/>
    <property type="match status" value="1"/>
</dbReference>
<dbReference type="PANTHER" id="PTHR15288">
    <property type="entry name" value="DENN DOMAIN-CONTAINING PROTEIN 2"/>
    <property type="match status" value="1"/>
</dbReference>
<feature type="region of interest" description="Disordered" evidence="1">
    <location>
        <begin position="100"/>
        <end position="120"/>
    </location>
</feature>
<keyword evidence="5" id="KW-1185">Reference proteome</keyword>
<dbReference type="Pfam" id="PF03456">
    <property type="entry name" value="uDENN"/>
    <property type="match status" value="1"/>
</dbReference>
<sequence>MTGGRCDGRSPCVWRAQYEQAQDEVLLLRYESQKWKEKYLHEKQRRRLLARSLLDAMVMTHEDRGHEGGRHSLTRTRRSSSTFSDKDHIESLLSPTLSSFDFDDDDSSADSDIADDEDTRETIVATKDTAATEAAATKEAVTRHVDFQPSTRGRTTRRQSVRPSRSSTIGSSDVYRVSQANGWRKDARPMPPPPPPTLLYRMLYSKSSSGDLWTTQSHHHKLQSVARSIMFSMQLKKEHVFEHCFVVGLSVGKSEREHAAKSPSGLVGFWKPRVLYQYPQRPGRQLDSSVADFCFPVGVPVTKSKKHQAASLRGAPVSIWSTDAETLQKHVLEPFRTSGYSFQLTGAKGEILHGFCVSILSDVVTVDDGDETGASQPRSPRSDWTKRASCPNGSILRLSEGEESGSFHAKEPPSDKPSASTHLAPICYCFTSKFPFYRLHFSILRMVVENELRVKQQPTRQNENQYEVALTTESSVGIEFAVCRQPNVGRFSGNDGNSNTLTASIATAIQYNESNDTVMLSEESSNAGIHASGDRQAAEARHNQSAALKKSFSSDDVGIYSPTASCVVEKPVVVRILATQSPVFALIQVGDVLEAVDGVSTASLTFDQTLEILKTAPRPLKLRFQRLDTQTTSPISISRDSVTLSPSSVDILHRVRTLKISDPGQWSTVRLPEFSLEYQFPKRLAERWAVGVALRHLVPSSIVKILAHLLLEKQVVIMGENAAMVSAVCTAFMLLLSPFQWQSTYIPQLPSNLLDFLHSPVPFLVGCHALETTEDWTDVCFFDIDANVILAPIADHHIGETSLPHGAELRELFQGASDRYHHLRPASKPWHELSDDEDKIITLTMQESELFLREICGELTPPDVSLVDGKSFYEQVQEQVGLMVRQSHYEEFLEEFSQTQMFCQYCETILKPSTDVTLAPVPQQRMTEGGTSVAAI</sequence>
<name>A0A8K1C4U6_PYTOL</name>
<feature type="domain" description="PDZ" evidence="2">
    <location>
        <begin position="578"/>
        <end position="628"/>
    </location>
</feature>
<dbReference type="InterPro" id="IPR037516">
    <property type="entry name" value="Tripartite_DENN"/>
</dbReference>
<dbReference type="InterPro" id="IPR043153">
    <property type="entry name" value="DENN_C"/>
</dbReference>
<feature type="region of interest" description="Disordered" evidence="1">
    <location>
        <begin position="62"/>
        <end position="87"/>
    </location>
</feature>
<dbReference type="InterPro" id="IPR036034">
    <property type="entry name" value="PDZ_sf"/>
</dbReference>